<comment type="function">
    <text evidence="2">Might act as an E3 ubiquitin-protein ligase, or as part of E3 complex, which accepts ubiquitin from specific E2 ubiquitin-conjugating enzymes and then transfers it to substrates.</text>
</comment>
<dbReference type="Gene3D" id="1.25.40.20">
    <property type="entry name" value="Ankyrin repeat-containing domain"/>
    <property type="match status" value="1"/>
</dbReference>
<dbReference type="SMART" id="SM00647">
    <property type="entry name" value="IBR"/>
    <property type="match status" value="2"/>
</dbReference>
<evidence type="ECO:0000256" key="1">
    <source>
        <dbReference type="ARBA" id="ARBA00001798"/>
    </source>
</evidence>
<keyword evidence="7" id="KW-0677">Repeat</keyword>
<dbReference type="Pfam" id="PF22191">
    <property type="entry name" value="IBR_1"/>
    <property type="match status" value="1"/>
</dbReference>
<dbReference type="InterPro" id="IPR001841">
    <property type="entry name" value="Znf_RING"/>
</dbReference>
<protein>
    <recommendedName>
        <fullName evidence="4">RBR-type E3 ubiquitin transferase</fullName>
        <ecNumber evidence="4">2.3.2.31</ecNumber>
    </recommendedName>
</protein>
<comment type="caution">
    <text evidence="15">The sequence shown here is derived from an EMBL/GenBank/DDBJ whole genome shotgun (WGS) entry which is preliminary data.</text>
</comment>
<dbReference type="PROSITE" id="PS00518">
    <property type="entry name" value="ZF_RING_1"/>
    <property type="match status" value="1"/>
</dbReference>
<sequence>MGKSNSPKKISSPVPAKQIELRRACQTGDIRKVASLLTAQHSLWKAGIQRLVGSWVLRRFGVHEDWLKPARLDFVYDDEEANMPIHYIALGSPVSLVSRLLSSLCIRGAGAGHASDRAALLRFLLDKGYQMDLTSVNARLETPLHCALRSRSLEILEVLLTHRPAMGSASNGAPVTEKDSESRRPLDVALGSQQWPAVRLLIAAGALSKCPELDDARRELSQLLPAADEGAKNGGVLSVLPSALGKVFNFVLRQGQDPRPSSPPQEQSTFAESAAPAEPEDCSTESKASIIVLANNAEITRHQQRSVEHIKYVLDVTHARALALLEANQWNEHRTVDAYFIDPEGALRAAGVSTDGKASTSGAAESNPEASAPAEDASSCIVCFESVNTKKLSIALPCGHITCDTCWKGILKRERFEQLLAQNYADTNPAIKWCPRAGCGRCLTVDARVGAADGVAAAAGNGRALDVRCSCGHPFCFSCLRAPHEPATCAAVREWEALVAVVHKEIIVRDEGWLARNTKPCCGCGAPIQKNGGCNHMICSRCRRHFCWICGSDWASHNSATGGFYKCNRFRAAVEEEAAGQEGGSVGLRSFLGSVFGRIQDAATRIRLNYYLRRYHASECDARHLHVAAEWMSALLTAGLPLNHGRRQGEAHAVNEQEAFEATEGSQPPAKRQEPADLGYLKLAAAEAIAAREVLRNSYIAGFSLVWGDRRRSFEEIQGRLEAATEQCSGPLALLPDIQAIMQAGSCRVQPQDSDYLPASTPNRPLPLHVQDGEMLRRQFYFALAVHERAVQLRSLSETVAAEKRLLLTSARRGLFEERAEASMDAAVATGMLPLTAEEVQADGGTIGGALQTAGAALAYFWHGG</sequence>
<feature type="region of interest" description="Disordered" evidence="12">
    <location>
        <begin position="254"/>
        <end position="282"/>
    </location>
</feature>
<keyword evidence="8 11" id="KW-0863">Zinc-finger</keyword>
<reference evidence="15 16" key="1">
    <citation type="journal article" date="2024" name="Nat. Commun.">
        <title>Phylogenomics reveals the evolutionary origins of lichenization in chlorophyte algae.</title>
        <authorList>
            <person name="Puginier C."/>
            <person name="Libourel C."/>
            <person name="Otte J."/>
            <person name="Skaloud P."/>
            <person name="Haon M."/>
            <person name="Grisel S."/>
            <person name="Petersen M."/>
            <person name="Berrin J.G."/>
            <person name="Delaux P.M."/>
            <person name="Dal Grande F."/>
            <person name="Keller J."/>
        </authorList>
    </citation>
    <scope>NUCLEOTIDE SEQUENCE [LARGE SCALE GENOMIC DNA]</scope>
    <source>
        <strain evidence="15 16">SAG 216-7</strain>
    </source>
</reference>
<evidence type="ECO:0000313" key="15">
    <source>
        <dbReference type="EMBL" id="KAK9903525.1"/>
    </source>
</evidence>
<evidence type="ECO:0000256" key="6">
    <source>
        <dbReference type="ARBA" id="ARBA00022723"/>
    </source>
</evidence>
<evidence type="ECO:0000256" key="3">
    <source>
        <dbReference type="ARBA" id="ARBA00005884"/>
    </source>
</evidence>
<keyword evidence="16" id="KW-1185">Reference proteome</keyword>
<dbReference type="InterPro" id="IPR002867">
    <property type="entry name" value="IBR_dom"/>
</dbReference>
<dbReference type="InterPro" id="IPR036770">
    <property type="entry name" value="Ankyrin_rpt-contain_sf"/>
</dbReference>
<dbReference type="Pfam" id="PF01485">
    <property type="entry name" value="IBR"/>
    <property type="match status" value="1"/>
</dbReference>
<dbReference type="PANTHER" id="PTHR11685">
    <property type="entry name" value="RBR FAMILY RING FINGER AND IBR DOMAIN-CONTAINING"/>
    <property type="match status" value="1"/>
</dbReference>
<name>A0ABR2YEE2_9CHLO</name>
<comment type="catalytic activity">
    <reaction evidence="1">
        <text>[E2 ubiquitin-conjugating enzyme]-S-ubiquitinyl-L-cysteine + [acceptor protein]-L-lysine = [E2 ubiquitin-conjugating enzyme]-L-cysteine + [acceptor protein]-N(6)-ubiquitinyl-L-lysine.</text>
        <dbReference type="EC" id="2.3.2.31"/>
    </reaction>
</comment>
<evidence type="ECO:0000256" key="12">
    <source>
        <dbReference type="SAM" id="MobiDB-lite"/>
    </source>
</evidence>
<dbReference type="SUPFAM" id="SSF48403">
    <property type="entry name" value="Ankyrin repeat"/>
    <property type="match status" value="1"/>
</dbReference>
<evidence type="ECO:0000256" key="11">
    <source>
        <dbReference type="PROSITE-ProRule" id="PRU00175"/>
    </source>
</evidence>
<evidence type="ECO:0000256" key="8">
    <source>
        <dbReference type="ARBA" id="ARBA00022771"/>
    </source>
</evidence>
<evidence type="ECO:0000256" key="7">
    <source>
        <dbReference type="ARBA" id="ARBA00022737"/>
    </source>
</evidence>
<evidence type="ECO:0000256" key="10">
    <source>
        <dbReference type="ARBA" id="ARBA00022833"/>
    </source>
</evidence>
<keyword evidence="6" id="KW-0479">Metal-binding</keyword>
<dbReference type="InterPro" id="IPR017907">
    <property type="entry name" value="Znf_RING_CS"/>
</dbReference>
<feature type="domain" description="RING-type" evidence="14">
    <location>
        <begin position="376"/>
        <end position="571"/>
    </location>
</feature>
<dbReference type="SUPFAM" id="SSF57850">
    <property type="entry name" value="RING/U-box"/>
    <property type="match status" value="3"/>
</dbReference>
<dbReference type="InterPro" id="IPR044066">
    <property type="entry name" value="TRIAD_supradom"/>
</dbReference>
<dbReference type="Gene3D" id="3.30.40.10">
    <property type="entry name" value="Zinc/RING finger domain, C3HC4 (zinc finger)"/>
    <property type="match status" value="1"/>
</dbReference>
<dbReference type="EMBL" id="JALJOT010000014">
    <property type="protein sequence ID" value="KAK9903525.1"/>
    <property type="molecule type" value="Genomic_DNA"/>
</dbReference>
<evidence type="ECO:0000256" key="5">
    <source>
        <dbReference type="ARBA" id="ARBA00022679"/>
    </source>
</evidence>
<dbReference type="InterPro" id="IPR013083">
    <property type="entry name" value="Znf_RING/FYVE/PHD"/>
</dbReference>
<evidence type="ECO:0000256" key="2">
    <source>
        <dbReference type="ARBA" id="ARBA00003976"/>
    </source>
</evidence>
<dbReference type="Gene3D" id="1.20.120.1750">
    <property type="match status" value="1"/>
</dbReference>
<dbReference type="Proteomes" id="UP001491310">
    <property type="component" value="Unassembled WGS sequence"/>
</dbReference>
<dbReference type="InterPro" id="IPR031127">
    <property type="entry name" value="E3_UB_ligase_RBR"/>
</dbReference>
<evidence type="ECO:0000256" key="4">
    <source>
        <dbReference type="ARBA" id="ARBA00012251"/>
    </source>
</evidence>
<dbReference type="SMART" id="SM00184">
    <property type="entry name" value="RING"/>
    <property type="match status" value="2"/>
</dbReference>
<feature type="compositionally biased region" description="Low complexity" evidence="12">
    <location>
        <begin position="361"/>
        <end position="371"/>
    </location>
</feature>
<keyword evidence="9" id="KW-0833">Ubl conjugation pathway</keyword>
<proteinExistence type="inferred from homology"/>
<keyword evidence="5" id="KW-0808">Transferase</keyword>
<evidence type="ECO:0000259" key="13">
    <source>
        <dbReference type="PROSITE" id="PS50089"/>
    </source>
</evidence>
<dbReference type="PROSITE" id="PS50089">
    <property type="entry name" value="ZF_RING_2"/>
    <property type="match status" value="1"/>
</dbReference>
<evidence type="ECO:0000259" key="14">
    <source>
        <dbReference type="PROSITE" id="PS51873"/>
    </source>
</evidence>
<gene>
    <name evidence="15" type="ORF">WJX75_008035</name>
</gene>
<evidence type="ECO:0000256" key="9">
    <source>
        <dbReference type="ARBA" id="ARBA00022786"/>
    </source>
</evidence>
<feature type="domain" description="RING-type" evidence="13">
    <location>
        <begin position="380"/>
        <end position="435"/>
    </location>
</feature>
<dbReference type="EC" id="2.3.2.31" evidence="4"/>
<evidence type="ECO:0000313" key="16">
    <source>
        <dbReference type="Proteomes" id="UP001491310"/>
    </source>
</evidence>
<comment type="similarity">
    <text evidence="3">Belongs to the RBR family. Ariadne subfamily.</text>
</comment>
<accession>A0ABR2YEE2</accession>
<keyword evidence="10" id="KW-0862">Zinc</keyword>
<organism evidence="15 16">
    <name type="scientific">Coccomyxa subellipsoidea</name>
    <dbReference type="NCBI Taxonomy" id="248742"/>
    <lineage>
        <taxon>Eukaryota</taxon>
        <taxon>Viridiplantae</taxon>
        <taxon>Chlorophyta</taxon>
        <taxon>core chlorophytes</taxon>
        <taxon>Trebouxiophyceae</taxon>
        <taxon>Trebouxiophyceae incertae sedis</taxon>
        <taxon>Coccomyxaceae</taxon>
        <taxon>Coccomyxa</taxon>
    </lineage>
</organism>
<dbReference type="PROSITE" id="PS51873">
    <property type="entry name" value="TRIAD"/>
    <property type="match status" value="1"/>
</dbReference>
<feature type="region of interest" description="Disordered" evidence="12">
    <location>
        <begin position="352"/>
        <end position="371"/>
    </location>
</feature>